<dbReference type="Proteomes" id="UP000245938">
    <property type="component" value="Unassembled WGS sequence"/>
</dbReference>
<dbReference type="RefSeq" id="WP_109304961.1">
    <property type="nucleotide sequence ID" value="NZ_BJUF01000040.1"/>
</dbReference>
<keyword evidence="1" id="KW-0812">Transmembrane</keyword>
<feature type="transmembrane region" description="Helical" evidence="1">
    <location>
        <begin position="32"/>
        <end position="49"/>
    </location>
</feature>
<evidence type="ECO:0000313" key="2">
    <source>
        <dbReference type="EMBL" id="PWI26357.1"/>
    </source>
</evidence>
<evidence type="ECO:0000256" key="1">
    <source>
        <dbReference type="SAM" id="Phobius"/>
    </source>
</evidence>
<reference evidence="2 3" key="1">
    <citation type="submission" date="2018-05" db="EMBL/GenBank/DDBJ databases">
        <title>Kurthia sibirica genome sequence.</title>
        <authorList>
            <person name="Maclea K.S."/>
            <person name="Goen A.E."/>
        </authorList>
    </citation>
    <scope>NUCLEOTIDE SEQUENCE [LARGE SCALE GENOMIC DNA]</scope>
    <source>
        <strain evidence="2 3">ATCC 49154</strain>
    </source>
</reference>
<organism evidence="2 3">
    <name type="scientific">Kurthia sibirica</name>
    <dbReference type="NCBI Taxonomy" id="202750"/>
    <lineage>
        <taxon>Bacteria</taxon>
        <taxon>Bacillati</taxon>
        <taxon>Bacillota</taxon>
        <taxon>Bacilli</taxon>
        <taxon>Bacillales</taxon>
        <taxon>Caryophanaceae</taxon>
        <taxon>Kurthia</taxon>
    </lineage>
</organism>
<comment type="caution">
    <text evidence="2">The sequence shown here is derived from an EMBL/GenBank/DDBJ whole genome shotgun (WGS) entry which is preliminary data.</text>
</comment>
<gene>
    <name evidence="2" type="ORF">DEX24_03195</name>
</gene>
<accession>A0A2U3AP95</accession>
<name>A0A2U3AP95_9BACL</name>
<dbReference type="EMBL" id="QFVR01000003">
    <property type="protein sequence ID" value="PWI26357.1"/>
    <property type="molecule type" value="Genomic_DNA"/>
</dbReference>
<dbReference type="OrthoDB" id="2622166at2"/>
<evidence type="ECO:0000313" key="3">
    <source>
        <dbReference type="Proteomes" id="UP000245938"/>
    </source>
</evidence>
<keyword evidence="1" id="KW-0472">Membrane</keyword>
<proteinExistence type="predicted"/>
<sequence>MGTFLSVLGFLGISIGVILLILALFKKTSKRNSSIIIAISLVLFIVGAINSGTKNTKSADSKPAAQTEKKKEISWKEEINKIAKLNGSPTDKYDAVMIYAKDYQTNEKEVKEFTKEIIKEYKTKKYDADITNDQYMLTNIFKANVINRYIGKVNTPQNDFSFDFYQNTKYLYRGVDKPGSDAVRANERQMEKALKKM</sequence>
<keyword evidence="3" id="KW-1185">Reference proteome</keyword>
<dbReference type="AlphaFoldDB" id="A0A2U3AP95"/>
<protein>
    <submittedName>
        <fullName evidence="2">Uncharacterized protein</fullName>
    </submittedName>
</protein>
<feature type="transmembrane region" description="Helical" evidence="1">
    <location>
        <begin position="6"/>
        <end position="25"/>
    </location>
</feature>
<keyword evidence="1" id="KW-1133">Transmembrane helix</keyword>